<dbReference type="AlphaFoldDB" id="A0A417ZK21"/>
<dbReference type="PANTHER" id="PTHR33799:SF1">
    <property type="entry name" value="PTS SYSTEM MANNOSE-SPECIFIC EIIAB COMPONENT-RELATED"/>
    <property type="match status" value="1"/>
</dbReference>
<accession>A0A417ZK21</accession>
<dbReference type="EMBL" id="QOCR01000001">
    <property type="protein sequence ID" value="RHW52364.1"/>
    <property type="molecule type" value="Genomic_DNA"/>
</dbReference>
<dbReference type="InterPro" id="IPR036662">
    <property type="entry name" value="PTS_EIIA_man-typ_sf"/>
</dbReference>
<dbReference type="OrthoDB" id="9799827at2"/>
<dbReference type="RefSeq" id="WP_118900329.1">
    <property type="nucleotide sequence ID" value="NZ_QOCR01000001.1"/>
</dbReference>
<proteinExistence type="predicted"/>
<dbReference type="Proteomes" id="UP000284109">
    <property type="component" value="Unassembled WGS sequence"/>
</dbReference>
<reference evidence="3 4" key="1">
    <citation type="submission" date="2018-07" db="EMBL/GenBank/DDBJ databases">
        <title>Genome sequences of six Lactobacillus spp. isolated from bumble bee guts.</title>
        <authorList>
            <person name="Motta E.V.S."/>
            <person name="Moran N.A."/>
        </authorList>
    </citation>
    <scope>NUCLEOTIDE SEQUENCE [LARGE SCALE GENOMIC DNA]</scope>
    <source>
        <strain evidence="3 4">BI-1.1</strain>
    </source>
</reference>
<feature type="domain" description="PTS EIIA type-4" evidence="2">
    <location>
        <begin position="1"/>
        <end position="135"/>
    </location>
</feature>
<comment type="caution">
    <text evidence="3">The sequence shown here is derived from an EMBL/GenBank/DDBJ whole genome shotgun (WGS) entry which is preliminary data.</text>
</comment>
<dbReference type="Gene3D" id="3.40.50.510">
    <property type="entry name" value="Phosphotransferase system, mannose-type IIA component"/>
    <property type="match status" value="1"/>
</dbReference>
<dbReference type="Pfam" id="PF03610">
    <property type="entry name" value="EIIA-man"/>
    <property type="match status" value="1"/>
</dbReference>
<keyword evidence="1" id="KW-0808">Transferase</keyword>
<dbReference type="GO" id="GO:0016740">
    <property type="term" value="F:transferase activity"/>
    <property type="evidence" value="ECO:0007669"/>
    <property type="project" value="UniProtKB-KW"/>
</dbReference>
<dbReference type="GO" id="GO:0016020">
    <property type="term" value="C:membrane"/>
    <property type="evidence" value="ECO:0007669"/>
    <property type="project" value="InterPro"/>
</dbReference>
<keyword evidence="4" id="KW-1185">Reference proteome</keyword>
<gene>
    <name evidence="3" type="ORF">DS831_03300</name>
</gene>
<protein>
    <submittedName>
        <fullName evidence="3">PTS fructose transporter subunit IIA</fullName>
    </submittedName>
</protein>
<organism evidence="3 4">
    <name type="scientific">Bombilactobacillus bombi</name>
    <dbReference type="NCBI Taxonomy" id="1303590"/>
    <lineage>
        <taxon>Bacteria</taxon>
        <taxon>Bacillati</taxon>
        <taxon>Bacillota</taxon>
        <taxon>Bacilli</taxon>
        <taxon>Lactobacillales</taxon>
        <taxon>Lactobacillaceae</taxon>
        <taxon>Bombilactobacillus</taxon>
    </lineage>
</organism>
<name>A0A417ZK21_9LACO</name>
<dbReference type="PANTHER" id="PTHR33799">
    <property type="entry name" value="PTS PERMEASE-RELATED-RELATED"/>
    <property type="match status" value="1"/>
</dbReference>
<dbReference type="GO" id="GO:0009401">
    <property type="term" value="P:phosphoenolpyruvate-dependent sugar phosphotransferase system"/>
    <property type="evidence" value="ECO:0007669"/>
    <property type="project" value="InterPro"/>
</dbReference>
<dbReference type="InterPro" id="IPR051471">
    <property type="entry name" value="Bacterial_PTS_sugar_comp"/>
</dbReference>
<evidence type="ECO:0000313" key="4">
    <source>
        <dbReference type="Proteomes" id="UP000284109"/>
    </source>
</evidence>
<dbReference type="InterPro" id="IPR004701">
    <property type="entry name" value="PTS_EIIA_man-typ"/>
</dbReference>
<sequence length="136" mass="15024">MKLILVSHGHLAKGMKNTLEMIVGHQDNVIALSAYGEENNDFKTIVTKEIESNSHQPIVILTDILGGSVNTELSKMVIQYEDVFLITGMNLSLALTLVTYAGTFDVKNISRIVAESQKSIIFMNQAIQQASEEEEL</sequence>
<dbReference type="PROSITE" id="PS51096">
    <property type="entry name" value="PTS_EIIA_TYPE_4"/>
    <property type="match status" value="1"/>
</dbReference>
<evidence type="ECO:0000256" key="1">
    <source>
        <dbReference type="ARBA" id="ARBA00022679"/>
    </source>
</evidence>
<evidence type="ECO:0000259" key="2">
    <source>
        <dbReference type="PROSITE" id="PS51096"/>
    </source>
</evidence>
<dbReference type="SUPFAM" id="SSF53062">
    <property type="entry name" value="PTS system fructose IIA component-like"/>
    <property type="match status" value="1"/>
</dbReference>
<evidence type="ECO:0000313" key="3">
    <source>
        <dbReference type="EMBL" id="RHW52364.1"/>
    </source>
</evidence>